<sequence length="117" mass="12762">MLFSRSSPNTGISFTDFGVGSNKLRKATFKADCARIKALSNARWAKPKMLKDISSCRGRPQCKRPRLQIALLARGKVEDGISPGQIASLLSDGMSIEMWADDICSKMSFYAATISGQ</sequence>
<dbReference type="AlphaFoldDB" id="A0AAW1TF35"/>
<protein>
    <submittedName>
        <fullName evidence="1">Uncharacterized protein</fullName>
    </submittedName>
</protein>
<keyword evidence="2" id="KW-1185">Reference proteome</keyword>
<accession>A0AAW1TF35</accession>
<evidence type="ECO:0000313" key="1">
    <source>
        <dbReference type="EMBL" id="KAK9867534.1"/>
    </source>
</evidence>
<dbReference type="Proteomes" id="UP001485043">
    <property type="component" value="Unassembled WGS sequence"/>
</dbReference>
<evidence type="ECO:0000313" key="2">
    <source>
        <dbReference type="Proteomes" id="UP001485043"/>
    </source>
</evidence>
<comment type="caution">
    <text evidence="1">The sequence shown here is derived from an EMBL/GenBank/DDBJ whole genome shotgun (WGS) entry which is preliminary data.</text>
</comment>
<gene>
    <name evidence="1" type="ORF">WJX84_008257</name>
</gene>
<organism evidence="1 2">
    <name type="scientific">Apatococcus fuscideae</name>
    <dbReference type="NCBI Taxonomy" id="2026836"/>
    <lineage>
        <taxon>Eukaryota</taxon>
        <taxon>Viridiplantae</taxon>
        <taxon>Chlorophyta</taxon>
        <taxon>core chlorophytes</taxon>
        <taxon>Trebouxiophyceae</taxon>
        <taxon>Chlorellales</taxon>
        <taxon>Chlorellaceae</taxon>
        <taxon>Apatococcus</taxon>
    </lineage>
</organism>
<name>A0AAW1TF35_9CHLO</name>
<dbReference type="EMBL" id="JALJOV010000081">
    <property type="protein sequence ID" value="KAK9867534.1"/>
    <property type="molecule type" value="Genomic_DNA"/>
</dbReference>
<reference evidence="1 2" key="1">
    <citation type="journal article" date="2024" name="Nat. Commun.">
        <title>Phylogenomics reveals the evolutionary origins of lichenization in chlorophyte algae.</title>
        <authorList>
            <person name="Puginier C."/>
            <person name="Libourel C."/>
            <person name="Otte J."/>
            <person name="Skaloud P."/>
            <person name="Haon M."/>
            <person name="Grisel S."/>
            <person name="Petersen M."/>
            <person name="Berrin J.G."/>
            <person name="Delaux P.M."/>
            <person name="Dal Grande F."/>
            <person name="Keller J."/>
        </authorList>
    </citation>
    <scope>NUCLEOTIDE SEQUENCE [LARGE SCALE GENOMIC DNA]</scope>
    <source>
        <strain evidence="1 2">SAG 2523</strain>
    </source>
</reference>
<proteinExistence type="predicted"/>